<dbReference type="InterPro" id="IPR029044">
    <property type="entry name" value="Nucleotide-diphossugar_trans"/>
</dbReference>
<dbReference type="GO" id="GO:0005978">
    <property type="term" value="P:glycogen biosynthetic process"/>
    <property type="evidence" value="ECO:0007669"/>
    <property type="project" value="UniProtKB-KW"/>
</dbReference>
<reference evidence="5" key="1">
    <citation type="journal article" date="2021" name="PeerJ">
        <title>Extensive microbial diversity within the chicken gut microbiome revealed by metagenomics and culture.</title>
        <authorList>
            <person name="Gilroy R."/>
            <person name="Ravi A."/>
            <person name="Getino M."/>
            <person name="Pursley I."/>
            <person name="Horton D.L."/>
            <person name="Alikhan N.F."/>
            <person name="Baker D."/>
            <person name="Gharbi K."/>
            <person name="Hall N."/>
            <person name="Watson M."/>
            <person name="Adriaenssens E.M."/>
            <person name="Foster-Nyarko E."/>
            <person name="Jarju S."/>
            <person name="Secka A."/>
            <person name="Antonio M."/>
            <person name="Oren A."/>
            <person name="Chaudhuri R.R."/>
            <person name="La Ragione R."/>
            <person name="Hildebrand F."/>
            <person name="Pallen M.J."/>
        </authorList>
    </citation>
    <scope>NUCLEOTIDE SEQUENCE</scope>
    <source>
        <strain evidence="5">ChiSxjej3B15-1167</strain>
    </source>
</reference>
<dbReference type="InterPro" id="IPR005835">
    <property type="entry name" value="NTP_transferase_dom"/>
</dbReference>
<evidence type="ECO:0000313" key="5">
    <source>
        <dbReference type="EMBL" id="HIX72595.1"/>
    </source>
</evidence>
<dbReference type="GO" id="GO:0008878">
    <property type="term" value="F:glucose-1-phosphate adenylyltransferase activity"/>
    <property type="evidence" value="ECO:0007669"/>
    <property type="project" value="UniProtKB-EC"/>
</dbReference>
<feature type="domain" description="Glucose-1-phosphate adenylyltransferase/Bifunctional protein GlmU-like C-terminal hexapeptide" evidence="4">
    <location>
        <begin position="298"/>
        <end position="365"/>
    </location>
</feature>
<accession>A0A9D2BDK7</accession>
<dbReference type="InterPro" id="IPR011832">
    <property type="entry name" value="GlgDAde_trans"/>
</dbReference>
<dbReference type="AlphaFoldDB" id="A0A9D2BDK7"/>
<dbReference type="InterPro" id="IPR011831">
    <property type="entry name" value="ADP-Glc_PPase"/>
</dbReference>
<dbReference type="NCBIfam" id="TIGR02092">
    <property type="entry name" value="glgD"/>
    <property type="match status" value="1"/>
</dbReference>
<name>A0A9D2BDK7_9FIRM</name>
<dbReference type="Proteomes" id="UP000886805">
    <property type="component" value="Unassembled WGS sequence"/>
</dbReference>
<keyword evidence="5" id="KW-0808">Transferase</keyword>
<dbReference type="EC" id="2.7.7.27" evidence="5"/>
<dbReference type="PANTHER" id="PTHR43523">
    <property type="entry name" value="GLUCOSE-1-PHOSPHATE ADENYLYLTRANSFERASE-RELATED"/>
    <property type="match status" value="1"/>
</dbReference>
<protein>
    <submittedName>
        <fullName evidence="5">Glucose-1-phosphate adenylyltransferase subunit GlgD</fullName>
        <ecNumber evidence="5">2.7.7.27</ecNumber>
    </submittedName>
</protein>
<dbReference type="SUPFAM" id="SSF51161">
    <property type="entry name" value="Trimeric LpxA-like enzymes"/>
    <property type="match status" value="1"/>
</dbReference>
<proteinExistence type="inferred from homology"/>
<organism evidence="5 6">
    <name type="scientific">Candidatus Anaerobutyricum stercoripullorum</name>
    <dbReference type="NCBI Taxonomy" id="2838456"/>
    <lineage>
        <taxon>Bacteria</taxon>
        <taxon>Bacillati</taxon>
        <taxon>Bacillota</taxon>
        <taxon>Clostridia</taxon>
        <taxon>Lachnospirales</taxon>
        <taxon>Lachnospiraceae</taxon>
        <taxon>Anaerobutyricum</taxon>
    </lineage>
</organism>
<comment type="caution">
    <text evidence="5">The sequence shown here is derived from an EMBL/GenBank/DDBJ whole genome shotgun (WGS) entry which is preliminary data.</text>
</comment>
<dbReference type="CDD" id="cd04651">
    <property type="entry name" value="LbH_G1P_AT_C"/>
    <property type="match status" value="1"/>
</dbReference>
<reference evidence="5" key="2">
    <citation type="submission" date="2021-04" db="EMBL/GenBank/DDBJ databases">
        <authorList>
            <person name="Gilroy R."/>
        </authorList>
    </citation>
    <scope>NUCLEOTIDE SEQUENCE</scope>
    <source>
        <strain evidence="5">ChiSxjej3B15-1167</strain>
    </source>
</reference>
<dbReference type="EMBL" id="DXEQ01000180">
    <property type="protein sequence ID" value="HIX72595.1"/>
    <property type="molecule type" value="Genomic_DNA"/>
</dbReference>
<dbReference type="CDD" id="cd02508">
    <property type="entry name" value="ADP_Glucose_PP"/>
    <property type="match status" value="1"/>
</dbReference>
<evidence type="ECO:0000313" key="6">
    <source>
        <dbReference type="Proteomes" id="UP000886805"/>
    </source>
</evidence>
<dbReference type="Pfam" id="PF24894">
    <property type="entry name" value="Hexapep_GlmU"/>
    <property type="match status" value="1"/>
</dbReference>
<evidence type="ECO:0000256" key="2">
    <source>
        <dbReference type="ARBA" id="ARBA00023056"/>
    </source>
</evidence>
<dbReference type="Pfam" id="PF00483">
    <property type="entry name" value="NTP_transferase"/>
    <property type="match status" value="1"/>
</dbReference>
<gene>
    <name evidence="5" type="primary">glgD</name>
    <name evidence="5" type="ORF">H9849_06190</name>
</gene>
<evidence type="ECO:0000256" key="1">
    <source>
        <dbReference type="ARBA" id="ARBA00010443"/>
    </source>
</evidence>
<sequence>MVRSNTNALGIIFPNIYDKLVPELTSERLMASIPFGGRYRMIDFLLSSMVNCGIDNISILVRENYFSLTDHLGSGREWDLVRKNGGLNIFPPFAQKSMNVYGGRIEAIAGILGFLRSQKEKYVVMADTNIAMNFDFNAMIDAHVASGADITVAYKKEELPADLATMRDDSSKGTYYTFDMDDEDRINGIHINSQKSGVQNYGMNVYVMERELLIDTINTAFIGGGVYFERDILLPHLDDMKICGYEYTGYTSRILSLRGYFDENMKLLVDENLDALFSGHAIYTKIRDDNPTRYIGDAKASNVMIADGCVIEGEVENSILFRGVKIGKGAKVKNCILMQDTVVEDGADLEYVITDKKVHVSEGKNLSGTDTFPVFVAKRQTV</sequence>
<dbReference type="Gene3D" id="2.160.10.10">
    <property type="entry name" value="Hexapeptide repeat proteins"/>
    <property type="match status" value="1"/>
</dbReference>
<dbReference type="SUPFAM" id="SSF53448">
    <property type="entry name" value="Nucleotide-diphospho-sugar transferases"/>
    <property type="match status" value="1"/>
</dbReference>
<feature type="domain" description="Nucleotidyl transferase" evidence="3">
    <location>
        <begin position="24"/>
        <end position="158"/>
    </location>
</feature>
<dbReference type="Gene3D" id="3.90.550.10">
    <property type="entry name" value="Spore Coat Polysaccharide Biosynthesis Protein SpsA, Chain A"/>
    <property type="match status" value="1"/>
</dbReference>
<dbReference type="InterPro" id="IPR056818">
    <property type="entry name" value="GlmU/GlgC-like_hexapep"/>
</dbReference>
<keyword evidence="2" id="KW-0320">Glycogen biosynthesis</keyword>
<dbReference type="PANTHER" id="PTHR43523:SF6">
    <property type="entry name" value="GLYCOGEN BIOSYNTHESIS PROTEIN GLGD"/>
    <property type="match status" value="1"/>
</dbReference>
<dbReference type="InterPro" id="IPR011004">
    <property type="entry name" value="Trimer_LpxA-like_sf"/>
</dbReference>
<evidence type="ECO:0000259" key="4">
    <source>
        <dbReference type="Pfam" id="PF24894"/>
    </source>
</evidence>
<evidence type="ECO:0000259" key="3">
    <source>
        <dbReference type="Pfam" id="PF00483"/>
    </source>
</evidence>
<keyword evidence="5" id="KW-0548">Nucleotidyltransferase</keyword>
<comment type="similarity">
    <text evidence="1">Belongs to the bacterial/plant glucose-1-phosphate adenylyltransferase family.</text>
</comment>